<dbReference type="AlphaFoldDB" id="A0AAD8TU07"/>
<keyword evidence="3" id="KW-1185">Reference proteome</keyword>
<proteinExistence type="predicted"/>
<accession>A0AAD8TU07</accession>
<protein>
    <submittedName>
        <fullName evidence="1">Uncharacterized protein</fullName>
    </submittedName>
</protein>
<dbReference type="EMBL" id="JAUUTY010000001">
    <property type="protein sequence ID" value="KAK1692133.1"/>
    <property type="molecule type" value="Genomic_DNA"/>
</dbReference>
<evidence type="ECO:0000313" key="3">
    <source>
        <dbReference type="Proteomes" id="UP001231189"/>
    </source>
</evidence>
<dbReference type="EMBL" id="JAUUTY010000001">
    <property type="protein sequence ID" value="KAK1692127.1"/>
    <property type="molecule type" value="Genomic_DNA"/>
</dbReference>
<reference evidence="1" key="1">
    <citation type="submission" date="2023-07" db="EMBL/GenBank/DDBJ databases">
        <title>A chromosome-level genome assembly of Lolium multiflorum.</title>
        <authorList>
            <person name="Chen Y."/>
            <person name="Copetti D."/>
            <person name="Kolliker R."/>
            <person name="Studer B."/>
        </authorList>
    </citation>
    <scope>NUCLEOTIDE SEQUENCE</scope>
    <source>
        <strain evidence="1">02402/16</strain>
        <tissue evidence="1">Leaf</tissue>
    </source>
</reference>
<sequence length="93" mass="10202">METSPSLAVTTVETAVINLVTAIHRCIHCKLEVLRSPSKEAQNHVEMLRTEGPGEEVEVGVKSFVSDDLPLACRCLVREAPPRILLLRLTGPE</sequence>
<organism evidence="1 3">
    <name type="scientific">Lolium multiflorum</name>
    <name type="common">Italian ryegrass</name>
    <name type="synonym">Lolium perenne subsp. multiflorum</name>
    <dbReference type="NCBI Taxonomy" id="4521"/>
    <lineage>
        <taxon>Eukaryota</taxon>
        <taxon>Viridiplantae</taxon>
        <taxon>Streptophyta</taxon>
        <taxon>Embryophyta</taxon>
        <taxon>Tracheophyta</taxon>
        <taxon>Spermatophyta</taxon>
        <taxon>Magnoliopsida</taxon>
        <taxon>Liliopsida</taxon>
        <taxon>Poales</taxon>
        <taxon>Poaceae</taxon>
        <taxon>BOP clade</taxon>
        <taxon>Pooideae</taxon>
        <taxon>Poodae</taxon>
        <taxon>Poeae</taxon>
        <taxon>Poeae Chloroplast Group 2 (Poeae type)</taxon>
        <taxon>Loliodinae</taxon>
        <taxon>Loliinae</taxon>
        <taxon>Lolium</taxon>
    </lineage>
</organism>
<dbReference type="Proteomes" id="UP001231189">
    <property type="component" value="Unassembled WGS sequence"/>
</dbReference>
<evidence type="ECO:0000313" key="2">
    <source>
        <dbReference type="EMBL" id="KAK1692133.1"/>
    </source>
</evidence>
<evidence type="ECO:0000313" key="1">
    <source>
        <dbReference type="EMBL" id="KAK1692127.1"/>
    </source>
</evidence>
<comment type="caution">
    <text evidence="1">The sequence shown here is derived from an EMBL/GenBank/DDBJ whole genome shotgun (WGS) entry which is preliminary data.</text>
</comment>
<name>A0AAD8TU07_LOLMU</name>
<gene>
    <name evidence="1" type="ORF">QYE76_008824</name>
    <name evidence="2" type="ORF">QYE76_008830</name>
</gene>